<feature type="signal peptide" evidence="5">
    <location>
        <begin position="1"/>
        <end position="21"/>
    </location>
</feature>
<dbReference type="InterPro" id="IPR001611">
    <property type="entry name" value="Leu-rich_rpt"/>
</dbReference>
<dbReference type="PANTHER" id="PTHR24366">
    <property type="entry name" value="IG(IMMUNOGLOBULIN) AND LRR(LEUCINE RICH REPEAT) DOMAINS"/>
    <property type="match status" value="1"/>
</dbReference>
<evidence type="ECO:0000256" key="2">
    <source>
        <dbReference type="ARBA" id="ARBA00022729"/>
    </source>
</evidence>
<feature type="chain" id="PRO_5014966948" evidence="5">
    <location>
        <begin position="22"/>
        <end position="437"/>
    </location>
</feature>
<dbReference type="FunFam" id="3.80.10.10:FF:000770">
    <property type="entry name" value="Uncharacterized protein"/>
    <property type="match status" value="1"/>
</dbReference>
<dbReference type="PRINTS" id="PR00019">
    <property type="entry name" value="LEURICHRPT"/>
</dbReference>
<evidence type="ECO:0000256" key="4">
    <source>
        <dbReference type="ARBA" id="ARBA00023180"/>
    </source>
</evidence>
<dbReference type="SMART" id="SM00369">
    <property type="entry name" value="LRR_TYP"/>
    <property type="match status" value="9"/>
</dbReference>
<dbReference type="Pfam" id="PF13855">
    <property type="entry name" value="LRR_8"/>
    <property type="match status" value="2"/>
</dbReference>
<dbReference type="Pfam" id="PF12799">
    <property type="entry name" value="LRR_4"/>
    <property type="match status" value="1"/>
</dbReference>
<keyword evidence="2 5" id="KW-0732">Signal</keyword>
<dbReference type="PANTHER" id="PTHR24366:SF168">
    <property type="entry name" value="GH22922P-RELATED"/>
    <property type="match status" value="1"/>
</dbReference>
<keyword evidence="4" id="KW-0325">Glycoprotein</keyword>
<evidence type="ECO:0000256" key="5">
    <source>
        <dbReference type="SAM" id="SignalP"/>
    </source>
</evidence>
<evidence type="ECO:0000313" key="6">
    <source>
        <dbReference type="EMBL" id="MBW36347.1"/>
    </source>
</evidence>
<protein>
    <submittedName>
        <fullName evidence="6">Putative membrane glycoprotein lig-1</fullName>
    </submittedName>
</protein>
<dbReference type="InterPro" id="IPR032675">
    <property type="entry name" value="LRR_dom_sf"/>
</dbReference>
<dbReference type="Gene3D" id="3.80.10.10">
    <property type="entry name" value="Ribonuclease Inhibitor"/>
    <property type="match status" value="2"/>
</dbReference>
<dbReference type="PROSITE" id="PS51450">
    <property type="entry name" value="LRR"/>
    <property type="match status" value="3"/>
</dbReference>
<dbReference type="InterPro" id="IPR025875">
    <property type="entry name" value="Leu-rich_rpt_4"/>
</dbReference>
<organism evidence="6">
    <name type="scientific">Anopheles triannulatus</name>
    <dbReference type="NCBI Taxonomy" id="58253"/>
    <lineage>
        <taxon>Eukaryota</taxon>
        <taxon>Metazoa</taxon>
        <taxon>Ecdysozoa</taxon>
        <taxon>Arthropoda</taxon>
        <taxon>Hexapoda</taxon>
        <taxon>Insecta</taxon>
        <taxon>Pterygota</taxon>
        <taxon>Neoptera</taxon>
        <taxon>Endopterygota</taxon>
        <taxon>Diptera</taxon>
        <taxon>Nematocera</taxon>
        <taxon>Culicoidea</taxon>
        <taxon>Culicidae</taxon>
        <taxon>Anophelinae</taxon>
        <taxon>Anopheles</taxon>
    </lineage>
</organism>
<reference evidence="6" key="1">
    <citation type="submission" date="2018-01" db="EMBL/GenBank/DDBJ databases">
        <title>An insight into the sialome of Amazonian anophelines.</title>
        <authorList>
            <person name="Ribeiro J.M."/>
            <person name="Scarpassa V."/>
            <person name="Calvo E."/>
        </authorList>
    </citation>
    <scope>NUCLEOTIDE SEQUENCE</scope>
    <source>
        <tissue evidence="6">Salivary glands</tissue>
    </source>
</reference>
<accession>A0A2M4A6B2</accession>
<dbReference type="AlphaFoldDB" id="A0A2M4A6B2"/>
<dbReference type="InterPro" id="IPR003591">
    <property type="entry name" value="Leu-rich_rpt_typical-subtyp"/>
</dbReference>
<sequence length="437" mass="48101">MAKRLTVCLALVGLLLPAVLAKEFRCTMELDRSCSVIGAKLAANELNDATIISPNPSTLNKLQFTGSNLASLPPSLFTNFPKLEIVNASGADLKQFPSNTLATAKALQELHLRGNRIHNLPQDAFFGANRLTTLDLSNNEINSIDGSAFRRLRDLKILLLAGNQIVQLPEDVFRDLTELEELELQGNRLSSLGNTVLAGCTSLRKLNLSRNALKAIELEQFERRWSFDVIDLSGNALQTVMIPSNLRELVATGNGIRSVQLNGVSSELILLKMPHNKLESLDRLPTLEKLISLDLAYNQIRQFDLQSVARFGKLVLLKLNGNQLETVANGLPGPVTHLKYLHLADNRLKQLDLNAAFGKVPRLITLDLSGNQLERVSVNDLSGSFSVLVRLKLQGNALQCEANRPFLKELKQSVTAYALTPNDCRKGQQLIDGLCCQ</sequence>
<evidence type="ECO:0000256" key="1">
    <source>
        <dbReference type="ARBA" id="ARBA00022614"/>
    </source>
</evidence>
<evidence type="ECO:0000256" key="3">
    <source>
        <dbReference type="ARBA" id="ARBA00022737"/>
    </source>
</evidence>
<name>A0A2M4A6B2_9DIPT</name>
<dbReference type="EMBL" id="GGFK01003026">
    <property type="protein sequence ID" value="MBW36347.1"/>
    <property type="molecule type" value="Transcribed_RNA"/>
</dbReference>
<proteinExistence type="predicted"/>
<keyword evidence="1" id="KW-0433">Leucine-rich repeat</keyword>
<dbReference type="SUPFAM" id="SSF52058">
    <property type="entry name" value="L domain-like"/>
    <property type="match status" value="1"/>
</dbReference>
<keyword evidence="3" id="KW-0677">Repeat</keyword>